<reference evidence="2 3" key="1">
    <citation type="submission" date="2020-10" db="EMBL/GenBank/DDBJ databases">
        <title>Sequencing the genomes of 1000 actinobacteria strains.</title>
        <authorList>
            <person name="Klenk H.-P."/>
        </authorList>
    </citation>
    <scope>NUCLEOTIDE SEQUENCE [LARGE SCALE GENOMIC DNA]</scope>
    <source>
        <strain evidence="2 3">DSM 44653</strain>
    </source>
</reference>
<evidence type="ECO:0000259" key="1">
    <source>
        <dbReference type="PROSITE" id="PS51819"/>
    </source>
</evidence>
<dbReference type="Pfam" id="PF00903">
    <property type="entry name" value="Glyoxalase"/>
    <property type="match status" value="1"/>
</dbReference>
<dbReference type="Gene3D" id="3.10.180.10">
    <property type="entry name" value="2,3-Dihydroxybiphenyl 1,2-Dioxygenase, domain 1"/>
    <property type="match status" value="1"/>
</dbReference>
<dbReference type="InterPro" id="IPR037523">
    <property type="entry name" value="VOC_core"/>
</dbReference>
<accession>A0ABR9I097</accession>
<name>A0ABR9I097_9PSEU</name>
<keyword evidence="2" id="KW-0456">Lyase</keyword>
<protein>
    <submittedName>
        <fullName evidence="2">Enzyme related to lactoylglutathione lyase</fullName>
    </submittedName>
</protein>
<dbReference type="Proteomes" id="UP000631670">
    <property type="component" value="Unassembled WGS sequence"/>
</dbReference>
<dbReference type="GO" id="GO:0016829">
    <property type="term" value="F:lyase activity"/>
    <property type="evidence" value="ECO:0007669"/>
    <property type="project" value="UniProtKB-KW"/>
</dbReference>
<dbReference type="PANTHER" id="PTHR33993:SF14">
    <property type="entry name" value="GB|AAF24581.1"/>
    <property type="match status" value="1"/>
</dbReference>
<dbReference type="InterPro" id="IPR052164">
    <property type="entry name" value="Anthracycline_SecMetBiosynth"/>
</dbReference>
<dbReference type="SUPFAM" id="SSF54593">
    <property type="entry name" value="Glyoxalase/Bleomycin resistance protein/Dihydroxybiphenyl dioxygenase"/>
    <property type="match status" value="1"/>
</dbReference>
<dbReference type="RefSeq" id="WP_249026914.1">
    <property type="nucleotide sequence ID" value="NZ_JADBEG010000001.1"/>
</dbReference>
<dbReference type="PANTHER" id="PTHR33993">
    <property type="entry name" value="GLYOXALASE-RELATED"/>
    <property type="match status" value="1"/>
</dbReference>
<proteinExistence type="predicted"/>
<evidence type="ECO:0000313" key="3">
    <source>
        <dbReference type="Proteomes" id="UP000631670"/>
    </source>
</evidence>
<dbReference type="PROSITE" id="PS51819">
    <property type="entry name" value="VOC"/>
    <property type="match status" value="1"/>
</dbReference>
<dbReference type="InterPro" id="IPR029068">
    <property type="entry name" value="Glyas_Bleomycin-R_OHBP_Dase"/>
</dbReference>
<keyword evidence="3" id="KW-1185">Reference proteome</keyword>
<sequence length="117" mass="12811">MSQPFVFHDVRTTDLPASRRFYTELFGWRVTDGPAGPMFGDPDGLWGGFTPLPEGDPRRPQWIPYVRVTDVDAAAERAVALGARIVKPRTDLPPGSVVVVDEPGGATLALWQPAEPR</sequence>
<organism evidence="2 3">
    <name type="scientific">Amycolatopsis lexingtonensis</name>
    <dbReference type="NCBI Taxonomy" id="218822"/>
    <lineage>
        <taxon>Bacteria</taxon>
        <taxon>Bacillati</taxon>
        <taxon>Actinomycetota</taxon>
        <taxon>Actinomycetes</taxon>
        <taxon>Pseudonocardiales</taxon>
        <taxon>Pseudonocardiaceae</taxon>
        <taxon>Amycolatopsis</taxon>
    </lineage>
</organism>
<dbReference type="CDD" id="cd07247">
    <property type="entry name" value="SgaA_N_like"/>
    <property type="match status" value="1"/>
</dbReference>
<feature type="domain" description="VOC" evidence="1">
    <location>
        <begin position="4"/>
        <end position="113"/>
    </location>
</feature>
<comment type="caution">
    <text evidence="2">The sequence shown here is derived from an EMBL/GenBank/DDBJ whole genome shotgun (WGS) entry which is preliminary data.</text>
</comment>
<gene>
    <name evidence="2" type="ORF">H4696_003722</name>
</gene>
<evidence type="ECO:0000313" key="2">
    <source>
        <dbReference type="EMBL" id="MBE1496622.1"/>
    </source>
</evidence>
<dbReference type="EMBL" id="JADBEG010000001">
    <property type="protein sequence ID" value="MBE1496622.1"/>
    <property type="molecule type" value="Genomic_DNA"/>
</dbReference>
<dbReference type="InterPro" id="IPR004360">
    <property type="entry name" value="Glyas_Fos-R_dOase_dom"/>
</dbReference>